<dbReference type="Proteomes" id="UP000772812">
    <property type="component" value="Unassembled WGS sequence"/>
</dbReference>
<dbReference type="RefSeq" id="WP_200672896.1">
    <property type="nucleotide sequence ID" value="NZ_JAACYA010000001.1"/>
</dbReference>
<keyword evidence="3" id="KW-1185">Reference proteome</keyword>
<dbReference type="EMBL" id="JAACYA010000001">
    <property type="protein sequence ID" value="MBK3331473.1"/>
    <property type="molecule type" value="Genomic_DNA"/>
</dbReference>
<feature type="transmembrane region" description="Helical" evidence="1">
    <location>
        <begin position="21"/>
        <end position="43"/>
    </location>
</feature>
<keyword evidence="1" id="KW-1133">Transmembrane helix</keyword>
<keyword evidence="1" id="KW-0472">Membrane</keyword>
<protein>
    <recommendedName>
        <fullName evidence="4">DUF485 domain-containing protein</fullName>
    </recommendedName>
</protein>
<name>A0ABS1GEU4_9AQUI</name>
<evidence type="ECO:0000256" key="1">
    <source>
        <dbReference type="SAM" id="Phobius"/>
    </source>
</evidence>
<gene>
    <name evidence="2" type="ORF">GWK41_00160</name>
</gene>
<sequence>MLTEKEKEFVNSRRKLIKLAFPFAVFLVFMWFSVYIFMIIFFPEVCNLSSFQNRKDIGRLTPVFFNLFMVVLLVLFVFMIVSIKNEEQYLKILNRFIKGQKPPKG</sequence>
<evidence type="ECO:0000313" key="3">
    <source>
        <dbReference type="Proteomes" id="UP000772812"/>
    </source>
</evidence>
<evidence type="ECO:0000313" key="2">
    <source>
        <dbReference type="EMBL" id="MBK3331473.1"/>
    </source>
</evidence>
<keyword evidence="1" id="KW-0812">Transmembrane</keyword>
<evidence type="ECO:0008006" key="4">
    <source>
        <dbReference type="Google" id="ProtNLM"/>
    </source>
</evidence>
<comment type="caution">
    <text evidence="2">The sequence shown here is derived from an EMBL/GenBank/DDBJ whole genome shotgun (WGS) entry which is preliminary data.</text>
</comment>
<reference evidence="2 3" key="1">
    <citation type="journal article" date="2021" name="Syst. Appl. Microbiol.">
        <title>Persephonella atlantica sp. nov.: How to adapt to physico-chemical gradients in high temperature hydrothermal habitats.</title>
        <authorList>
            <person name="Francois D.X."/>
            <person name="Godfroy A."/>
            <person name="Mathien C."/>
            <person name="Aube J."/>
            <person name="Cathalot C."/>
            <person name="Lesongeur F."/>
            <person name="L'Haridon S."/>
            <person name="Philippon X."/>
            <person name="Roussel E.G."/>
        </authorList>
    </citation>
    <scope>NUCLEOTIDE SEQUENCE [LARGE SCALE GENOMIC DNA]</scope>
    <source>
        <strain evidence="2 3">MO1340</strain>
    </source>
</reference>
<feature type="transmembrane region" description="Helical" evidence="1">
    <location>
        <begin position="63"/>
        <end position="83"/>
    </location>
</feature>
<proteinExistence type="predicted"/>
<organism evidence="2 3">
    <name type="scientific">Persephonella atlantica</name>
    <dbReference type="NCBI Taxonomy" id="2699429"/>
    <lineage>
        <taxon>Bacteria</taxon>
        <taxon>Pseudomonadati</taxon>
        <taxon>Aquificota</taxon>
        <taxon>Aquificia</taxon>
        <taxon>Aquificales</taxon>
        <taxon>Hydrogenothermaceae</taxon>
        <taxon>Persephonella</taxon>
    </lineage>
</organism>
<accession>A0ABS1GEU4</accession>